<reference evidence="1" key="1">
    <citation type="submission" date="2021-03" db="EMBL/GenBank/DDBJ databases">
        <title>Draft genome sequence of rust myrtle Austropuccinia psidii MF-1, a brazilian biotype.</title>
        <authorList>
            <person name="Quecine M.C."/>
            <person name="Pachon D.M.R."/>
            <person name="Bonatelli M.L."/>
            <person name="Correr F.H."/>
            <person name="Franceschini L.M."/>
            <person name="Leite T.F."/>
            <person name="Margarido G.R.A."/>
            <person name="Almeida C.A."/>
            <person name="Ferrarezi J.A."/>
            <person name="Labate C.A."/>
        </authorList>
    </citation>
    <scope>NUCLEOTIDE SEQUENCE</scope>
    <source>
        <strain evidence="1">MF-1</strain>
    </source>
</reference>
<sequence length="102" mass="11408">MVVKSASVVFDESSPYNNERQVEGILNLIQVQNPFNASMIDEFNWKHKSLLTSTSTNDLNATIPSDYKEAMIPVDKAHWSAAIHEIIGSMEEEEGLKAVDLK</sequence>
<organism evidence="1 2">
    <name type="scientific">Austropuccinia psidii MF-1</name>
    <dbReference type="NCBI Taxonomy" id="1389203"/>
    <lineage>
        <taxon>Eukaryota</taxon>
        <taxon>Fungi</taxon>
        <taxon>Dikarya</taxon>
        <taxon>Basidiomycota</taxon>
        <taxon>Pucciniomycotina</taxon>
        <taxon>Pucciniomycetes</taxon>
        <taxon>Pucciniales</taxon>
        <taxon>Sphaerophragmiaceae</taxon>
        <taxon>Austropuccinia</taxon>
    </lineage>
</organism>
<accession>A0A9Q3FRK8</accession>
<name>A0A9Q3FRK8_9BASI</name>
<proteinExistence type="predicted"/>
<dbReference type="EMBL" id="AVOT02049713">
    <property type="protein sequence ID" value="MBW0544863.1"/>
    <property type="molecule type" value="Genomic_DNA"/>
</dbReference>
<evidence type="ECO:0000313" key="2">
    <source>
        <dbReference type="Proteomes" id="UP000765509"/>
    </source>
</evidence>
<keyword evidence="2" id="KW-1185">Reference proteome</keyword>
<comment type="caution">
    <text evidence="1">The sequence shown here is derived from an EMBL/GenBank/DDBJ whole genome shotgun (WGS) entry which is preliminary data.</text>
</comment>
<evidence type="ECO:0000313" key="1">
    <source>
        <dbReference type="EMBL" id="MBW0544863.1"/>
    </source>
</evidence>
<dbReference type="Proteomes" id="UP000765509">
    <property type="component" value="Unassembled WGS sequence"/>
</dbReference>
<dbReference type="AlphaFoldDB" id="A0A9Q3FRK8"/>
<gene>
    <name evidence="1" type="ORF">O181_084578</name>
</gene>
<protein>
    <submittedName>
        <fullName evidence="1">Uncharacterized protein</fullName>
    </submittedName>
</protein>